<keyword evidence="4" id="KW-0539">Nucleus</keyword>
<accession>A0A7R8X601</accession>
<dbReference type="EMBL" id="CAJPEV010000109">
    <property type="protein sequence ID" value="CAG0880708.1"/>
    <property type="molecule type" value="Genomic_DNA"/>
</dbReference>
<sequence>MASISRAKYEEVIKVLSQKKLWDLHDIEECFPDIPKATLGSIKAQFNARQTKEEQGQKKKKNKQREKKKVSRLTDLKACQNTARKRLEKKLMNRSSVRRVASAMDAQDKKKFLDKFGNQFNYHIPKATLGSIKAQFNARQTKVSHYKHTHPEAVAEYYKRYVLYLDLRSRNEDPGFLLRMAEDIGFSPAMLARSILQKHLESQENLSGCEPSKKELNRISQNLDLLNDKVLASECYLCFLVDDNYGPIPDGIKHQVGVDYECLLKQTLNKYGIPFQDECALRCEGYDRTPDVKLSIPIAVQDEVVCWVESKALFGDDESHSTYLHDQLKSYLNRYGNGMVIYWFGCVSELQSENKEKGLLIRTTFPSKEEITFLNKTSAEPHIEAPFNGILFPSEKGLHAWLPKDLSIWSQRDSPKN</sequence>
<dbReference type="InterPro" id="IPR029404">
    <property type="entry name" value="CDIN1"/>
</dbReference>
<dbReference type="AlphaFoldDB" id="A0A7R8X601"/>
<gene>
    <name evidence="7" type="ORF">DSTB1V02_LOCUS1203</name>
</gene>
<keyword evidence="3" id="KW-0963">Cytoplasm</keyword>
<feature type="region of interest" description="Disordered" evidence="6">
    <location>
        <begin position="49"/>
        <end position="71"/>
    </location>
</feature>
<dbReference type="OrthoDB" id="1272at2759"/>
<dbReference type="GO" id="GO:0005634">
    <property type="term" value="C:nucleus"/>
    <property type="evidence" value="ECO:0007669"/>
    <property type="project" value="UniProtKB-SubCell"/>
</dbReference>
<dbReference type="Pfam" id="PF14811">
    <property type="entry name" value="TPD"/>
    <property type="match status" value="1"/>
</dbReference>
<proteinExistence type="predicted"/>
<keyword evidence="8" id="KW-1185">Reference proteome</keyword>
<dbReference type="PANTHER" id="PTHR31661:SF1">
    <property type="entry name" value="CDAN1-INTERACTING NUCLEASE 1"/>
    <property type="match status" value="1"/>
</dbReference>
<evidence type="ECO:0000256" key="3">
    <source>
        <dbReference type="ARBA" id="ARBA00022490"/>
    </source>
</evidence>
<comment type="subcellular location">
    <subcellularLocation>
        <location evidence="2">Cytoplasm</location>
    </subcellularLocation>
    <subcellularLocation>
        <location evidence="1">Nucleus</location>
    </subcellularLocation>
</comment>
<dbReference type="Proteomes" id="UP000677054">
    <property type="component" value="Unassembled WGS sequence"/>
</dbReference>
<organism evidence="7">
    <name type="scientific">Darwinula stevensoni</name>
    <dbReference type="NCBI Taxonomy" id="69355"/>
    <lineage>
        <taxon>Eukaryota</taxon>
        <taxon>Metazoa</taxon>
        <taxon>Ecdysozoa</taxon>
        <taxon>Arthropoda</taxon>
        <taxon>Crustacea</taxon>
        <taxon>Oligostraca</taxon>
        <taxon>Ostracoda</taxon>
        <taxon>Podocopa</taxon>
        <taxon>Podocopida</taxon>
        <taxon>Darwinulocopina</taxon>
        <taxon>Darwinuloidea</taxon>
        <taxon>Darwinulidae</taxon>
        <taxon>Darwinula</taxon>
    </lineage>
</organism>
<protein>
    <recommendedName>
        <fullName evidence="5">CDAN1-interacting nuclease 1</fullName>
    </recommendedName>
</protein>
<dbReference type="GO" id="GO:0005737">
    <property type="term" value="C:cytoplasm"/>
    <property type="evidence" value="ECO:0007669"/>
    <property type="project" value="UniProtKB-SubCell"/>
</dbReference>
<evidence type="ECO:0000256" key="2">
    <source>
        <dbReference type="ARBA" id="ARBA00004496"/>
    </source>
</evidence>
<evidence type="ECO:0000313" key="7">
    <source>
        <dbReference type="EMBL" id="CAD7241203.1"/>
    </source>
</evidence>
<dbReference type="PANTHER" id="PTHR31661">
    <property type="entry name" value="SIMILAR TO CDNA SEQUENCE BC052040"/>
    <property type="match status" value="1"/>
</dbReference>
<evidence type="ECO:0000313" key="8">
    <source>
        <dbReference type="Proteomes" id="UP000677054"/>
    </source>
</evidence>
<evidence type="ECO:0000256" key="1">
    <source>
        <dbReference type="ARBA" id="ARBA00004123"/>
    </source>
</evidence>
<dbReference type="EMBL" id="LR899626">
    <property type="protein sequence ID" value="CAD7241203.1"/>
    <property type="molecule type" value="Genomic_DNA"/>
</dbReference>
<evidence type="ECO:0000256" key="4">
    <source>
        <dbReference type="ARBA" id="ARBA00023242"/>
    </source>
</evidence>
<feature type="compositionally biased region" description="Basic residues" evidence="6">
    <location>
        <begin position="58"/>
        <end position="71"/>
    </location>
</feature>
<evidence type="ECO:0000256" key="6">
    <source>
        <dbReference type="SAM" id="MobiDB-lite"/>
    </source>
</evidence>
<evidence type="ECO:0000256" key="5">
    <source>
        <dbReference type="ARBA" id="ARBA00023480"/>
    </source>
</evidence>
<reference evidence="7" key="1">
    <citation type="submission" date="2020-11" db="EMBL/GenBank/DDBJ databases">
        <authorList>
            <person name="Tran Van P."/>
        </authorList>
    </citation>
    <scope>NUCLEOTIDE SEQUENCE</scope>
</reference>
<name>A0A7R8X601_9CRUS</name>